<evidence type="ECO:0000256" key="2">
    <source>
        <dbReference type="SAM" id="Coils"/>
    </source>
</evidence>
<dbReference type="EMBL" id="LHXK01000022">
    <property type="protein sequence ID" value="KXA89791.1"/>
    <property type="molecule type" value="Genomic_DNA"/>
</dbReference>
<keyword evidence="2" id="KW-0175">Coiled coil</keyword>
<dbReference type="AlphaFoldDB" id="A0A133U6I2"/>
<dbReference type="InterPro" id="IPR009956">
    <property type="entry name" value="Post-segregation_anti-tox_CcdA"/>
</dbReference>
<evidence type="ECO:0000256" key="1">
    <source>
        <dbReference type="ARBA" id="ARBA00022649"/>
    </source>
</evidence>
<dbReference type="Proteomes" id="UP000070184">
    <property type="component" value="Unassembled WGS sequence"/>
</dbReference>
<dbReference type="Pfam" id="PF07362">
    <property type="entry name" value="CcdA"/>
    <property type="match status" value="1"/>
</dbReference>
<proteinExistence type="predicted"/>
<keyword evidence="4" id="KW-1185">Reference proteome</keyword>
<accession>A0A133U6I2</accession>
<evidence type="ECO:0008006" key="5">
    <source>
        <dbReference type="Google" id="ProtNLM"/>
    </source>
</evidence>
<gene>
    <name evidence="3" type="ORF">AKJ61_02080</name>
</gene>
<protein>
    <recommendedName>
        <fullName evidence="5">Ribbon-helix-helix protein CopG domain-containing protein</fullName>
    </recommendedName>
</protein>
<comment type="caution">
    <text evidence="3">The sequence shown here is derived from an EMBL/GenBank/DDBJ whole genome shotgun (WGS) entry which is preliminary data.</text>
</comment>
<name>A0A133U6I2_9EURY</name>
<reference evidence="3 4" key="1">
    <citation type="journal article" date="2016" name="Sci. Rep.">
        <title>Metabolic traits of an uncultured archaeal lineage -MSBL1- from brine pools of the Red Sea.</title>
        <authorList>
            <person name="Mwirichia R."/>
            <person name="Alam I."/>
            <person name="Rashid M."/>
            <person name="Vinu M."/>
            <person name="Ba-Alawi W."/>
            <person name="Anthony Kamau A."/>
            <person name="Kamanda Ngugi D."/>
            <person name="Goker M."/>
            <person name="Klenk H.P."/>
            <person name="Bajic V."/>
            <person name="Stingl U."/>
        </authorList>
    </citation>
    <scope>NUCLEOTIDE SEQUENCE [LARGE SCALE GENOMIC DNA]</scope>
    <source>
        <strain evidence="3">SCGC-AAA259B11</strain>
    </source>
</reference>
<evidence type="ECO:0000313" key="4">
    <source>
        <dbReference type="Proteomes" id="UP000070184"/>
    </source>
</evidence>
<keyword evidence="1" id="KW-1277">Toxin-antitoxin system</keyword>
<sequence length="76" mass="8561">MGKTTTVSAKVPEELKEKAKDLGINISSLTREALRKKVAKEERKRLKKKAEKAGDILEGIPSENIVKRIRETRETS</sequence>
<feature type="coiled-coil region" evidence="2">
    <location>
        <begin position="29"/>
        <end position="56"/>
    </location>
</feature>
<organism evidence="3 4">
    <name type="scientific">candidate division MSBL1 archaeon SCGC-AAA259B11</name>
    <dbReference type="NCBI Taxonomy" id="1698260"/>
    <lineage>
        <taxon>Archaea</taxon>
        <taxon>Methanobacteriati</taxon>
        <taxon>Methanobacteriota</taxon>
        <taxon>candidate division MSBL1</taxon>
    </lineage>
</organism>
<evidence type="ECO:0000313" key="3">
    <source>
        <dbReference type="EMBL" id="KXA89791.1"/>
    </source>
</evidence>